<organism evidence="4 5">
    <name type="scientific">Hirsutella rhossiliensis</name>
    <dbReference type="NCBI Taxonomy" id="111463"/>
    <lineage>
        <taxon>Eukaryota</taxon>
        <taxon>Fungi</taxon>
        <taxon>Dikarya</taxon>
        <taxon>Ascomycota</taxon>
        <taxon>Pezizomycotina</taxon>
        <taxon>Sordariomycetes</taxon>
        <taxon>Hypocreomycetidae</taxon>
        <taxon>Hypocreales</taxon>
        <taxon>Ophiocordycipitaceae</taxon>
        <taxon>Hirsutella</taxon>
    </lineage>
</organism>
<feature type="compositionally biased region" description="Low complexity" evidence="2">
    <location>
        <begin position="225"/>
        <end position="234"/>
    </location>
</feature>
<dbReference type="InterPro" id="IPR000571">
    <property type="entry name" value="Znf_CCCH"/>
</dbReference>
<name>A0A9P8N3D8_9HYPO</name>
<evidence type="ECO:0000259" key="3">
    <source>
        <dbReference type="PROSITE" id="PS50103"/>
    </source>
</evidence>
<dbReference type="GeneID" id="68353529"/>
<dbReference type="PROSITE" id="PS50103">
    <property type="entry name" value="ZF_C3H1"/>
    <property type="match status" value="1"/>
</dbReference>
<sequence>MPQERPSRSRKESQVYRSDRRSLSTAASERLPLIEARRKEQLLKLQSLQIQIAKVEQEIAEGMREEQNLKQDLVSDDSDRDESHAAPRTAPFSANGSPEGSSVNYGNTSAKAPKLDTAQKSQESTDSEDENSAAGRVEAPLAITAGQAAVTLNKSSIPSAQLEHDDVVMEEAEDCTGMDSEEGSDDYEPPDAEPSSSQEFASPSLQIASANEKHAFPQLAEDAAEAVPTPAASAQEISADQTQPAPEIIRGEKGDQPSESRREYELPERAFQRSQGSILVSPQPRFVPYETPLQYFRAFRFHPEFSKYVTGGLRSLTYSNKIDVRKEVCPDELAGQACPRGGQCEYQHFGNMKAPDEQILLQLGAAGNYQAEQKQEYIAGLRQLLTDFRNRKVKDFDTISRGIVDYRAQFLKDRSKILPLSGVTI</sequence>
<dbReference type="OrthoDB" id="1922977at2759"/>
<dbReference type="RefSeq" id="XP_044721485.1">
    <property type="nucleotide sequence ID" value="XM_044862871.1"/>
</dbReference>
<feature type="compositionally biased region" description="Polar residues" evidence="2">
    <location>
        <begin position="235"/>
        <end position="244"/>
    </location>
</feature>
<keyword evidence="1" id="KW-0862">Zinc</keyword>
<evidence type="ECO:0000256" key="1">
    <source>
        <dbReference type="PROSITE-ProRule" id="PRU00723"/>
    </source>
</evidence>
<feature type="region of interest" description="Disordered" evidence="2">
    <location>
        <begin position="1"/>
        <end position="32"/>
    </location>
</feature>
<proteinExistence type="predicted"/>
<accession>A0A9P8N3D8</accession>
<feature type="region of interest" description="Disordered" evidence="2">
    <location>
        <begin position="63"/>
        <end position="140"/>
    </location>
</feature>
<keyword evidence="1" id="KW-0479">Metal-binding</keyword>
<feature type="compositionally biased region" description="Acidic residues" evidence="2">
    <location>
        <begin position="168"/>
        <end position="191"/>
    </location>
</feature>
<protein>
    <submittedName>
        <fullName evidence="4">Zinc finger domain-containing protein, CCCH-type</fullName>
    </submittedName>
</protein>
<feature type="zinc finger region" description="C3H1-type" evidence="1">
    <location>
        <begin position="323"/>
        <end position="351"/>
    </location>
</feature>
<evidence type="ECO:0000256" key="2">
    <source>
        <dbReference type="SAM" id="MobiDB-lite"/>
    </source>
</evidence>
<feature type="compositionally biased region" description="Basic and acidic residues" evidence="2">
    <location>
        <begin position="1"/>
        <end position="22"/>
    </location>
</feature>
<evidence type="ECO:0000313" key="5">
    <source>
        <dbReference type="Proteomes" id="UP000824596"/>
    </source>
</evidence>
<dbReference type="EMBL" id="JAIZPD010000004">
    <property type="protein sequence ID" value="KAH0963972.1"/>
    <property type="molecule type" value="Genomic_DNA"/>
</dbReference>
<feature type="compositionally biased region" description="Basic and acidic residues" evidence="2">
    <location>
        <begin position="249"/>
        <end position="271"/>
    </location>
</feature>
<dbReference type="GO" id="GO:0008270">
    <property type="term" value="F:zinc ion binding"/>
    <property type="evidence" value="ECO:0007669"/>
    <property type="project" value="UniProtKB-KW"/>
</dbReference>
<keyword evidence="5" id="KW-1185">Reference proteome</keyword>
<feature type="region of interest" description="Disordered" evidence="2">
    <location>
        <begin position="222"/>
        <end position="277"/>
    </location>
</feature>
<gene>
    <name evidence="4" type="ORF">HRG_04400</name>
</gene>
<feature type="compositionally biased region" description="Polar residues" evidence="2">
    <location>
        <begin position="194"/>
        <end position="209"/>
    </location>
</feature>
<feature type="compositionally biased region" description="Polar residues" evidence="2">
    <location>
        <begin position="92"/>
        <end position="110"/>
    </location>
</feature>
<feature type="domain" description="C3H1-type" evidence="3">
    <location>
        <begin position="323"/>
        <end position="351"/>
    </location>
</feature>
<dbReference type="AlphaFoldDB" id="A0A9P8N3D8"/>
<dbReference type="Proteomes" id="UP000824596">
    <property type="component" value="Unassembled WGS sequence"/>
</dbReference>
<evidence type="ECO:0000313" key="4">
    <source>
        <dbReference type="EMBL" id="KAH0963972.1"/>
    </source>
</evidence>
<comment type="caution">
    <text evidence="4">The sequence shown here is derived from an EMBL/GenBank/DDBJ whole genome shotgun (WGS) entry which is preliminary data.</text>
</comment>
<reference evidence="4" key="1">
    <citation type="submission" date="2021-09" db="EMBL/GenBank/DDBJ databases">
        <title>A high-quality genome of the endoparasitic fungus Hirsutella rhossiliensis with a comparison of Hirsutella genomes reveals transposable elements contributing to genome size variation.</title>
        <authorList>
            <person name="Lin R."/>
            <person name="Jiao Y."/>
            <person name="Sun X."/>
            <person name="Ling J."/>
            <person name="Xie B."/>
            <person name="Cheng X."/>
        </authorList>
    </citation>
    <scope>NUCLEOTIDE SEQUENCE</scope>
    <source>
        <strain evidence="4">HR02</strain>
    </source>
</reference>
<feature type="region of interest" description="Disordered" evidence="2">
    <location>
        <begin position="156"/>
        <end position="209"/>
    </location>
</feature>
<keyword evidence="1" id="KW-0863">Zinc-finger</keyword>